<sequence length="517" mass="59249">MEPCEFCSFTNVPMDRDSYPDEPAAPTVEEGSYTDEPAPPIVEEGSYTDKPAAPTVEEGSYTDEPATPAVEEELESSIEDPSIQDTEPQAEGEVAFQIIEKGTKRGKDKLIDNLGYTYNKKMQRSHVTYWQCTVHPKHNPCQIVITQRNGDFVKNKLIHNHLSPIGSAIATRVSLEVKELAVKDLFKSASAIVDDVLLQEMGNSPCQSLPKPDHLARTVNRQRQKLRPTEPKDLQFELDAAHIPADFLRADVTVHERRHLIFATTQQINYLIKAKSWYLDGTFKLCRYPFMQLLTINAFVRADDHAKQVPLMFALMSGRKKSDYRKVFQELLTILPAGPSVQHITVDYEKAIWKVLPEFLPDTQIKGCVFHWTQAIWRKIQEVGLQHGYTHNDGTYKYLCRVMALPFLPEEEIIPIYDCLSRQATTAQLQSITDYISRTWIHSSTWPPSSWSVFNQSIRTYNDIEGWHNRFNKRAVGRCNLQLYLLVNLLHKEAKITFVHIRLVAEKKIVKNPEKKI</sequence>
<protein>
    <recommendedName>
        <fullName evidence="2">MULE transposase domain-containing protein</fullName>
    </recommendedName>
</protein>
<evidence type="ECO:0000313" key="4">
    <source>
        <dbReference type="Proteomes" id="UP000324222"/>
    </source>
</evidence>
<feature type="domain" description="MULE transposase" evidence="2">
    <location>
        <begin position="277"/>
        <end position="373"/>
    </location>
</feature>
<dbReference type="PANTHER" id="PTHR20956:SF12">
    <property type="entry name" value="FLYWCH-TYPE DOMAIN-CONTAINING PROTEIN"/>
    <property type="match status" value="1"/>
</dbReference>
<feature type="region of interest" description="Disordered" evidence="1">
    <location>
        <begin position="1"/>
        <end position="90"/>
    </location>
</feature>
<gene>
    <name evidence="3" type="ORF">E2C01_029100</name>
</gene>
<reference evidence="3 4" key="1">
    <citation type="submission" date="2019-05" db="EMBL/GenBank/DDBJ databases">
        <title>Another draft genome of Portunus trituberculatus and its Hox gene families provides insights of decapod evolution.</title>
        <authorList>
            <person name="Jeong J.-H."/>
            <person name="Song I."/>
            <person name="Kim S."/>
            <person name="Choi T."/>
            <person name="Kim D."/>
            <person name="Ryu S."/>
            <person name="Kim W."/>
        </authorList>
    </citation>
    <scope>NUCLEOTIDE SEQUENCE [LARGE SCALE GENOMIC DNA]</scope>
    <source>
        <tissue evidence="3">Muscle</tissue>
    </source>
</reference>
<dbReference type="EMBL" id="VSRR010003322">
    <property type="protein sequence ID" value="MPC35670.1"/>
    <property type="molecule type" value="Genomic_DNA"/>
</dbReference>
<evidence type="ECO:0000313" key="3">
    <source>
        <dbReference type="EMBL" id="MPC35670.1"/>
    </source>
</evidence>
<comment type="caution">
    <text evidence="3">The sequence shown here is derived from an EMBL/GenBank/DDBJ whole genome shotgun (WGS) entry which is preliminary data.</text>
</comment>
<organism evidence="3 4">
    <name type="scientific">Portunus trituberculatus</name>
    <name type="common">Swimming crab</name>
    <name type="synonym">Neptunus trituberculatus</name>
    <dbReference type="NCBI Taxonomy" id="210409"/>
    <lineage>
        <taxon>Eukaryota</taxon>
        <taxon>Metazoa</taxon>
        <taxon>Ecdysozoa</taxon>
        <taxon>Arthropoda</taxon>
        <taxon>Crustacea</taxon>
        <taxon>Multicrustacea</taxon>
        <taxon>Malacostraca</taxon>
        <taxon>Eumalacostraca</taxon>
        <taxon>Eucarida</taxon>
        <taxon>Decapoda</taxon>
        <taxon>Pleocyemata</taxon>
        <taxon>Brachyura</taxon>
        <taxon>Eubrachyura</taxon>
        <taxon>Portunoidea</taxon>
        <taxon>Portunidae</taxon>
        <taxon>Portuninae</taxon>
        <taxon>Portunus</taxon>
    </lineage>
</organism>
<dbReference type="Proteomes" id="UP000324222">
    <property type="component" value="Unassembled WGS sequence"/>
</dbReference>
<dbReference type="Gene3D" id="2.20.25.240">
    <property type="match status" value="1"/>
</dbReference>
<proteinExistence type="predicted"/>
<dbReference type="AlphaFoldDB" id="A0A5B7EM74"/>
<dbReference type="Pfam" id="PF10551">
    <property type="entry name" value="MULE"/>
    <property type="match status" value="1"/>
</dbReference>
<accession>A0A5B7EM74</accession>
<evidence type="ECO:0000259" key="2">
    <source>
        <dbReference type="Pfam" id="PF10551"/>
    </source>
</evidence>
<keyword evidence="4" id="KW-1185">Reference proteome</keyword>
<evidence type="ECO:0000256" key="1">
    <source>
        <dbReference type="SAM" id="MobiDB-lite"/>
    </source>
</evidence>
<name>A0A5B7EM74_PORTR</name>
<dbReference type="InterPro" id="IPR018289">
    <property type="entry name" value="MULE_transposase_dom"/>
</dbReference>
<dbReference type="OrthoDB" id="10004641at2759"/>
<dbReference type="PANTHER" id="PTHR20956">
    <property type="entry name" value="HEH2P"/>
    <property type="match status" value="1"/>
</dbReference>